<evidence type="ECO:0000256" key="1">
    <source>
        <dbReference type="ARBA" id="ARBA00023115"/>
    </source>
</evidence>
<reference evidence="4" key="1">
    <citation type="submission" date="2018-05" db="EMBL/GenBank/DDBJ databases">
        <authorList>
            <person name="Lu D."/>
        </authorList>
    </citation>
    <scope>NUCLEOTIDE SEQUENCE [LARGE SCALE GENOMIC DNA]</scope>
    <source>
        <strain evidence="4">F01</strain>
    </source>
</reference>
<dbReference type="RefSeq" id="WP_114612123.1">
    <property type="nucleotide sequence ID" value="NZ_QFWX01000002.1"/>
</dbReference>
<accession>A0A2V3ZN85</accession>
<organism evidence="3 4">
    <name type="scientific">Marinobacter vulgaris</name>
    <dbReference type="NCBI Taxonomy" id="1928331"/>
    <lineage>
        <taxon>Bacteria</taxon>
        <taxon>Pseudomonadati</taxon>
        <taxon>Pseudomonadota</taxon>
        <taxon>Gammaproteobacteria</taxon>
        <taxon>Pseudomonadales</taxon>
        <taxon>Marinobacteraceae</taxon>
        <taxon>Marinobacter</taxon>
    </lineage>
</organism>
<dbReference type="SUPFAM" id="SSF53335">
    <property type="entry name" value="S-adenosyl-L-methionine-dependent methyltransferases"/>
    <property type="match status" value="1"/>
</dbReference>
<name>A0A2V3ZN85_9GAMM</name>
<feature type="domain" description="Methyltransferase" evidence="2">
    <location>
        <begin position="69"/>
        <end position="167"/>
    </location>
</feature>
<dbReference type="Proteomes" id="UP000253987">
    <property type="component" value="Unassembled WGS sequence"/>
</dbReference>
<evidence type="ECO:0000259" key="2">
    <source>
        <dbReference type="Pfam" id="PF13649"/>
    </source>
</evidence>
<comment type="caution">
    <text evidence="3">The sequence shown here is derived from an EMBL/GenBank/DDBJ whole genome shotgun (WGS) entry which is preliminary data.</text>
</comment>
<dbReference type="Pfam" id="PF13649">
    <property type="entry name" value="Methyltransf_25"/>
    <property type="match status" value="1"/>
</dbReference>
<gene>
    <name evidence="3" type="ORF">DIT71_05090</name>
</gene>
<sequence>MKGEIIHYTRDALGGILVIDYRKHRVMTFDSVFEQSKIDRRRPYLPVHEYCRAMLLPLAFVQPSHATVLGLGGGVMASALLHLLPECQVHAVELRPSVLQVAREYFSLPHRANFTVTVGDARDALNKVPDHGTDLILADMYSSNRMSPAQAQREFIRQTSRALSNNGWLAINYHRAPDLNGPFFRHLRGEFAALLLFRSKTNNTVIFASKGPFQALHGKDPALTALEKSLPIDWRRLMARVSRLT</sequence>
<dbReference type="GO" id="GO:0006596">
    <property type="term" value="P:polyamine biosynthetic process"/>
    <property type="evidence" value="ECO:0007669"/>
    <property type="project" value="UniProtKB-KW"/>
</dbReference>
<proteinExistence type="predicted"/>
<dbReference type="PANTHER" id="PTHR43317">
    <property type="entry name" value="THERMOSPERMINE SYNTHASE ACAULIS5"/>
    <property type="match status" value="1"/>
</dbReference>
<protein>
    <submittedName>
        <fullName evidence="3">Spermidine synthase</fullName>
    </submittedName>
</protein>
<dbReference type="EMBL" id="QFWX01000002">
    <property type="protein sequence ID" value="PXX92569.1"/>
    <property type="molecule type" value="Genomic_DNA"/>
</dbReference>
<evidence type="ECO:0000313" key="3">
    <source>
        <dbReference type="EMBL" id="PXX92569.1"/>
    </source>
</evidence>
<evidence type="ECO:0000313" key="4">
    <source>
        <dbReference type="Proteomes" id="UP000253987"/>
    </source>
</evidence>
<keyword evidence="1" id="KW-0620">Polyamine biosynthesis</keyword>
<reference evidence="3 4" key="2">
    <citation type="submission" date="2018-06" db="EMBL/GenBank/DDBJ databases">
        <title>Marinobactersediminissp. nov, a moderately halophilic bacterium isolated from marine solar saltern.</title>
        <authorList>
            <person name="Zhang Y."/>
        </authorList>
    </citation>
    <scope>NUCLEOTIDE SEQUENCE [LARGE SCALE GENOMIC DNA]</scope>
    <source>
        <strain evidence="3 4">F01</strain>
    </source>
</reference>
<keyword evidence="4" id="KW-1185">Reference proteome</keyword>
<dbReference type="OrthoDB" id="9761985at2"/>
<dbReference type="Gene3D" id="3.40.50.150">
    <property type="entry name" value="Vaccinia Virus protein VP39"/>
    <property type="match status" value="1"/>
</dbReference>
<dbReference type="PANTHER" id="PTHR43317:SF1">
    <property type="entry name" value="THERMOSPERMINE SYNTHASE ACAULIS5"/>
    <property type="match status" value="1"/>
</dbReference>
<dbReference type="InterPro" id="IPR029063">
    <property type="entry name" value="SAM-dependent_MTases_sf"/>
</dbReference>
<dbReference type="AlphaFoldDB" id="A0A2V3ZN85"/>
<dbReference type="CDD" id="cd02440">
    <property type="entry name" value="AdoMet_MTases"/>
    <property type="match status" value="1"/>
</dbReference>
<dbReference type="InterPro" id="IPR041698">
    <property type="entry name" value="Methyltransf_25"/>
</dbReference>